<dbReference type="InterPro" id="IPR016181">
    <property type="entry name" value="Acyl_CoA_acyltransferase"/>
</dbReference>
<keyword evidence="2" id="KW-0012">Acyltransferase</keyword>
<gene>
    <name evidence="4" type="ORF">SAMN05216588_104189</name>
</gene>
<evidence type="ECO:0000313" key="4">
    <source>
        <dbReference type="EMBL" id="SDH37675.1"/>
    </source>
</evidence>
<dbReference type="STRING" id="29435.SAMN05216588_104189"/>
<dbReference type="GO" id="GO:0016747">
    <property type="term" value="F:acyltransferase activity, transferring groups other than amino-acyl groups"/>
    <property type="evidence" value="ECO:0007669"/>
    <property type="project" value="InterPro"/>
</dbReference>
<sequence>MQVSPLEIAEVGPHDIGAVIDFVMAARAEIFPMLDARVLPADLQHFERVYLNGEDGRFWLARSAGEVVAAIGYLPYDHRFAQLDYAGRRTVEIVRLFVAPPWRRCGLAKALYERLREHAAAAGVQVLYLHTHPFLPGAIRFWERQGFAVVDVEADPLWQTTHMQFPLHDLS</sequence>
<dbReference type="CDD" id="cd04301">
    <property type="entry name" value="NAT_SF"/>
    <property type="match status" value="1"/>
</dbReference>
<evidence type="ECO:0000259" key="3">
    <source>
        <dbReference type="PROSITE" id="PS51186"/>
    </source>
</evidence>
<dbReference type="InterPro" id="IPR000182">
    <property type="entry name" value="GNAT_dom"/>
</dbReference>
<dbReference type="PANTHER" id="PTHR43877">
    <property type="entry name" value="AMINOALKYLPHOSPHONATE N-ACETYLTRANSFERASE-RELATED-RELATED"/>
    <property type="match status" value="1"/>
</dbReference>
<dbReference type="InterPro" id="IPR050832">
    <property type="entry name" value="Bact_Acetyltransf"/>
</dbReference>
<reference evidence="4 5" key="1">
    <citation type="submission" date="2016-10" db="EMBL/GenBank/DDBJ databases">
        <authorList>
            <person name="de Groot N.N."/>
        </authorList>
    </citation>
    <scope>NUCLEOTIDE SEQUENCE [LARGE SCALE GENOMIC DNA]</scope>
    <source>
        <strain evidence="4 5">LMG 18387</strain>
    </source>
</reference>
<name>A0A1G8BWZ7_9GAMM</name>
<accession>A0A1G8BWZ7</accession>
<dbReference type="Pfam" id="PF00583">
    <property type="entry name" value="Acetyltransf_1"/>
    <property type="match status" value="1"/>
</dbReference>
<organism evidence="4 5">
    <name type="scientific">Phytopseudomonas flavescens</name>
    <dbReference type="NCBI Taxonomy" id="29435"/>
    <lineage>
        <taxon>Bacteria</taxon>
        <taxon>Pseudomonadati</taxon>
        <taxon>Pseudomonadota</taxon>
        <taxon>Gammaproteobacteria</taxon>
        <taxon>Pseudomonadales</taxon>
        <taxon>Pseudomonadaceae</taxon>
        <taxon>Phytopseudomonas</taxon>
    </lineage>
</organism>
<dbReference type="Gene3D" id="3.40.630.30">
    <property type="match status" value="1"/>
</dbReference>
<dbReference type="PANTHER" id="PTHR43877:SF2">
    <property type="entry name" value="AMINOALKYLPHOSPHONATE N-ACETYLTRANSFERASE-RELATED"/>
    <property type="match status" value="1"/>
</dbReference>
<feature type="domain" description="N-acetyltransferase" evidence="3">
    <location>
        <begin position="6"/>
        <end position="168"/>
    </location>
</feature>
<dbReference type="AlphaFoldDB" id="A0A1G8BWZ7"/>
<dbReference type="RefSeq" id="WP_084304035.1">
    <property type="nucleotide sequence ID" value="NZ_FNDG01000004.1"/>
</dbReference>
<evidence type="ECO:0000313" key="5">
    <source>
        <dbReference type="Proteomes" id="UP000198606"/>
    </source>
</evidence>
<keyword evidence="1 4" id="KW-0808">Transferase</keyword>
<proteinExistence type="predicted"/>
<evidence type="ECO:0000256" key="1">
    <source>
        <dbReference type="ARBA" id="ARBA00022679"/>
    </source>
</evidence>
<dbReference type="EMBL" id="FNDG01000004">
    <property type="protein sequence ID" value="SDH37675.1"/>
    <property type="molecule type" value="Genomic_DNA"/>
</dbReference>
<dbReference type="PROSITE" id="PS51186">
    <property type="entry name" value="GNAT"/>
    <property type="match status" value="1"/>
</dbReference>
<protein>
    <submittedName>
        <fullName evidence="4">Acetyltransferase (GNAT) family protein</fullName>
    </submittedName>
</protein>
<dbReference type="Proteomes" id="UP000198606">
    <property type="component" value="Unassembled WGS sequence"/>
</dbReference>
<dbReference type="SUPFAM" id="SSF55729">
    <property type="entry name" value="Acyl-CoA N-acyltransferases (Nat)"/>
    <property type="match status" value="1"/>
</dbReference>
<evidence type="ECO:0000256" key="2">
    <source>
        <dbReference type="ARBA" id="ARBA00023315"/>
    </source>
</evidence>